<dbReference type="Pfam" id="PF02518">
    <property type="entry name" value="HATPase_c"/>
    <property type="match status" value="1"/>
</dbReference>
<keyword evidence="4 9" id="KW-0597">Phosphoprotein</keyword>
<dbReference type="SMART" id="SM00065">
    <property type="entry name" value="GAF"/>
    <property type="match status" value="1"/>
</dbReference>
<dbReference type="InterPro" id="IPR000700">
    <property type="entry name" value="PAS-assoc_C"/>
</dbReference>
<evidence type="ECO:0000256" key="1">
    <source>
        <dbReference type="ARBA" id="ARBA00000085"/>
    </source>
</evidence>
<reference evidence="16" key="1">
    <citation type="submission" date="2023-11" db="EMBL/GenBank/DDBJ databases">
        <title>Genome sequence of Cyanobacterium aponinum BCRC AL20115.</title>
        <authorList>
            <person name="Chang H.-Y."/>
            <person name="Lin K.-M."/>
            <person name="Hsueh H.-T."/>
            <person name="Chu H.-A."/>
            <person name="Kuo C.-H."/>
        </authorList>
    </citation>
    <scope>NUCLEOTIDE SEQUENCE</scope>
    <source>
        <strain evidence="16">AL20115</strain>
    </source>
</reference>
<comment type="similarity">
    <text evidence="2">In the N-terminal section; belongs to the phytochrome family.</text>
</comment>
<dbReference type="InterPro" id="IPR005467">
    <property type="entry name" value="His_kinase_dom"/>
</dbReference>
<evidence type="ECO:0000256" key="3">
    <source>
        <dbReference type="ARBA" id="ARBA00012438"/>
    </source>
</evidence>
<evidence type="ECO:0000259" key="15">
    <source>
        <dbReference type="PROSITE" id="PS50113"/>
    </source>
</evidence>
<dbReference type="PRINTS" id="PR00344">
    <property type="entry name" value="BCTRLSENSOR"/>
</dbReference>
<dbReference type="InterPro" id="IPR003594">
    <property type="entry name" value="HATPase_dom"/>
</dbReference>
<dbReference type="PROSITE" id="PS50110">
    <property type="entry name" value="RESPONSE_REGULATORY"/>
    <property type="match status" value="1"/>
</dbReference>
<evidence type="ECO:0000256" key="11">
    <source>
        <dbReference type="SAM" id="Phobius"/>
    </source>
</evidence>
<keyword evidence="5" id="KW-0808">Transferase</keyword>
<dbReference type="SUPFAM" id="SSF55781">
    <property type="entry name" value="GAF domain-like"/>
    <property type="match status" value="1"/>
</dbReference>
<evidence type="ECO:0000256" key="5">
    <source>
        <dbReference type="ARBA" id="ARBA00022679"/>
    </source>
</evidence>
<organism evidence="16">
    <name type="scientific">Cyanobacterium aponinum AL20115</name>
    <dbReference type="NCBI Taxonomy" id="3090662"/>
    <lineage>
        <taxon>Bacteria</taxon>
        <taxon>Bacillati</taxon>
        <taxon>Cyanobacteriota</taxon>
        <taxon>Cyanophyceae</taxon>
        <taxon>Oscillatoriophycideae</taxon>
        <taxon>Chroococcales</taxon>
        <taxon>Geminocystaceae</taxon>
        <taxon>Cyanobacterium</taxon>
    </lineage>
</organism>
<evidence type="ECO:0000256" key="10">
    <source>
        <dbReference type="SAM" id="Coils"/>
    </source>
</evidence>
<dbReference type="SUPFAM" id="SSF52172">
    <property type="entry name" value="CheY-like"/>
    <property type="match status" value="1"/>
</dbReference>
<dbReference type="InterPro" id="IPR029016">
    <property type="entry name" value="GAF-like_dom_sf"/>
</dbReference>
<feature type="domain" description="PAC" evidence="15">
    <location>
        <begin position="374"/>
        <end position="426"/>
    </location>
</feature>
<feature type="transmembrane region" description="Helical" evidence="11">
    <location>
        <begin position="20"/>
        <end position="40"/>
    </location>
</feature>
<dbReference type="InterPro" id="IPR001610">
    <property type="entry name" value="PAC"/>
</dbReference>
<evidence type="ECO:0000259" key="13">
    <source>
        <dbReference type="PROSITE" id="PS50110"/>
    </source>
</evidence>
<dbReference type="InterPro" id="IPR003661">
    <property type="entry name" value="HisK_dim/P_dom"/>
</dbReference>
<proteinExistence type="inferred from homology"/>
<dbReference type="CDD" id="cd16922">
    <property type="entry name" value="HATPase_EvgS-ArcB-TorS-like"/>
    <property type="match status" value="1"/>
</dbReference>
<protein>
    <recommendedName>
        <fullName evidence="8">Circadian input-output histidine kinase CikA</fullName>
        <ecNumber evidence="3">2.7.13.3</ecNumber>
    </recommendedName>
</protein>
<comment type="catalytic activity">
    <reaction evidence="1">
        <text>ATP + protein L-histidine = ADP + protein N-phospho-L-histidine.</text>
        <dbReference type="EC" id="2.7.13.3"/>
    </reaction>
</comment>
<evidence type="ECO:0000256" key="4">
    <source>
        <dbReference type="ARBA" id="ARBA00022553"/>
    </source>
</evidence>
<keyword evidence="11" id="KW-1133">Transmembrane helix</keyword>
<dbReference type="SMART" id="SM00388">
    <property type="entry name" value="HisKA"/>
    <property type="match status" value="1"/>
</dbReference>
<dbReference type="InterPro" id="IPR003018">
    <property type="entry name" value="GAF"/>
</dbReference>
<dbReference type="InterPro" id="IPR036890">
    <property type="entry name" value="HATPase_C_sf"/>
</dbReference>
<dbReference type="SMART" id="SM00086">
    <property type="entry name" value="PAC"/>
    <property type="match status" value="4"/>
</dbReference>
<dbReference type="InterPro" id="IPR013655">
    <property type="entry name" value="PAS_fold_3"/>
</dbReference>
<dbReference type="PANTHER" id="PTHR43047">
    <property type="entry name" value="TWO-COMPONENT HISTIDINE PROTEIN KINASE"/>
    <property type="match status" value="1"/>
</dbReference>
<evidence type="ECO:0000259" key="12">
    <source>
        <dbReference type="PROSITE" id="PS50109"/>
    </source>
</evidence>
<dbReference type="SUPFAM" id="SSF47384">
    <property type="entry name" value="Homodimeric domain of signal transducing histidine kinase"/>
    <property type="match status" value="1"/>
</dbReference>
<dbReference type="NCBIfam" id="TIGR00229">
    <property type="entry name" value="sensory_box"/>
    <property type="match status" value="3"/>
</dbReference>
<keyword evidence="11" id="KW-0812">Transmembrane</keyword>
<dbReference type="RefSeq" id="WP_320000812.1">
    <property type="nucleotide sequence ID" value="NZ_CP138348.1"/>
</dbReference>
<dbReference type="PROSITE" id="PS50112">
    <property type="entry name" value="PAS"/>
    <property type="match status" value="1"/>
</dbReference>
<name>A0AAF1C4D7_9CHRO</name>
<dbReference type="SUPFAM" id="SSF55785">
    <property type="entry name" value="PYP-like sensor domain (PAS domain)"/>
    <property type="match status" value="4"/>
</dbReference>
<dbReference type="GO" id="GO:0005886">
    <property type="term" value="C:plasma membrane"/>
    <property type="evidence" value="ECO:0007669"/>
    <property type="project" value="TreeGrafter"/>
</dbReference>
<evidence type="ECO:0000256" key="6">
    <source>
        <dbReference type="ARBA" id="ARBA00022777"/>
    </source>
</evidence>
<dbReference type="InterPro" id="IPR004358">
    <property type="entry name" value="Sig_transdc_His_kin-like_C"/>
</dbReference>
<feature type="domain" description="Response regulatory" evidence="13">
    <location>
        <begin position="1002"/>
        <end position="1118"/>
    </location>
</feature>
<evidence type="ECO:0000259" key="14">
    <source>
        <dbReference type="PROSITE" id="PS50112"/>
    </source>
</evidence>
<dbReference type="Pfam" id="PF00512">
    <property type="entry name" value="HisKA"/>
    <property type="match status" value="1"/>
</dbReference>
<dbReference type="SMART" id="SM00091">
    <property type="entry name" value="PAS"/>
    <property type="match status" value="4"/>
</dbReference>
<feature type="coiled-coil region" evidence="10">
    <location>
        <begin position="410"/>
        <end position="437"/>
    </location>
</feature>
<evidence type="ECO:0000256" key="9">
    <source>
        <dbReference type="PROSITE-ProRule" id="PRU00169"/>
    </source>
</evidence>
<dbReference type="CDD" id="cd00082">
    <property type="entry name" value="HisKA"/>
    <property type="match status" value="1"/>
</dbReference>
<evidence type="ECO:0000256" key="8">
    <source>
        <dbReference type="ARBA" id="ARBA00074306"/>
    </source>
</evidence>
<dbReference type="Gene3D" id="1.10.287.130">
    <property type="match status" value="1"/>
</dbReference>
<dbReference type="PROSITE" id="PS50113">
    <property type="entry name" value="PAC"/>
    <property type="match status" value="1"/>
</dbReference>
<dbReference type="SMART" id="SM00448">
    <property type="entry name" value="REC"/>
    <property type="match status" value="1"/>
</dbReference>
<evidence type="ECO:0000313" key="16">
    <source>
        <dbReference type="EMBL" id="WPF87011.1"/>
    </source>
</evidence>
<dbReference type="Pfam" id="PF08447">
    <property type="entry name" value="PAS_3"/>
    <property type="match status" value="1"/>
</dbReference>
<keyword evidence="7" id="KW-0902">Two-component regulatory system</keyword>
<dbReference type="FunFam" id="1.10.287.130:FF:000145">
    <property type="entry name" value="Sensory transduction histidine kinase"/>
    <property type="match status" value="1"/>
</dbReference>
<dbReference type="Gene3D" id="3.30.450.20">
    <property type="entry name" value="PAS domain"/>
    <property type="match status" value="4"/>
</dbReference>
<dbReference type="EC" id="2.7.13.3" evidence="3"/>
<dbReference type="FunFam" id="3.30.565.10:FF:000010">
    <property type="entry name" value="Sensor histidine kinase RcsC"/>
    <property type="match status" value="1"/>
</dbReference>
<dbReference type="InterPro" id="IPR011006">
    <property type="entry name" value="CheY-like_superfamily"/>
</dbReference>
<dbReference type="InterPro" id="IPR000014">
    <property type="entry name" value="PAS"/>
</dbReference>
<feature type="coiled-coil region" evidence="10">
    <location>
        <begin position="682"/>
        <end position="734"/>
    </location>
</feature>
<evidence type="ECO:0000256" key="7">
    <source>
        <dbReference type="ARBA" id="ARBA00023012"/>
    </source>
</evidence>
<dbReference type="SMART" id="SM00387">
    <property type="entry name" value="HATPase_c"/>
    <property type="match status" value="1"/>
</dbReference>
<keyword evidence="6" id="KW-0418">Kinase</keyword>
<dbReference type="GO" id="GO:0000155">
    <property type="term" value="F:phosphorelay sensor kinase activity"/>
    <property type="evidence" value="ECO:0007669"/>
    <property type="project" value="InterPro"/>
</dbReference>
<dbReference type="Gene3D" id="3.30.565.10">
    <property type="entry name" value="Histidine kinase-like ATPase, C-terminal domain"/>
    <property type="match status" value="1"/>
</dbReference>
<dbReference type="Gene3D" id="3.40.50.2300">
    <property type="match status" value="1"/>
</dbReference>
<dbReference type="InterPro" id="IPR036097">
    <property type="entry name" value="HisK_dim/P_sf"/>
</dbReference>
<dbReference type="Pfam" id="PF13426">
    <property type="entry name" value="PAS_9"/>
    <property type="match status" value="1"/>
</dbReference>
<keyword evidence="10" id="KW-0175">Coiled coil</keyword>
<evidence type="ECO:0000256" key="2">
    <source>
        <dbReference type="ARBA" id="ARBA00006402"/>
    </source>
</evidence>
<dbReference type="CDD" id="cd00130">
    <property type="entry name" value="PAS"/>
    <property type="match status" value="2"/>
</dbReference>
<dbReference type="Pfam" id="PF13188">
    <property type="entry name" value="PAS_8"/>
    <property type="match status" value="2"/>
</dbReference>
<dbReference type="GO" id="GO:0009927">
    <property type="term" value="F:histidine phosphotransfer kinase activity"/>
    <property type="evidence" value="ECO:0007669"/>
    <property type="project" value="TreeGrafter"/>
</dbReference>
<dbReference type="AlphaFoldDB" id="A0AAF1C4D7"/>
<dbReference type="PROSITE" id="PS50109">
    <property type="entry name" value="HIS_KIN"/>
    <property type="match status" value="1"/>
</dbReference>
<feature type="domain" description="PAS" evidence="14">
    <location>
        <begin position="294"/>
        <end position="335"/>
    </location>
</feature>
<dbReference type="Gene3D" id="3.30.450.40">
    <property type="match status" value="1"/>
</dbReference>
<gene>
    <name evidence="16" type="ORF">SAY89_09295</name>
</gene>
<dbReference type="PANTHER" id="PTHR43047:SF63">
    <property type="entry name" value="HISTIDINE KINASE"/>
    <property type="match status" value="1"/>
</dbReference>
<dbReference type="SUPFAM" id="SSF55874">
    <property type="entry name" value="ATPase domain of HSP90 chaperone/DNA topoisomerase II/histidine kinase"/>
    <property type="match status" value="1"/>
</dbReference>
<dbReference type="EMBL" id="CP138348">
    <property type="protein sequence ID" value="WPF87011.1"/>
    <property type="molecule type" value="Genomic_DNA"/>
</dbReference>
<feature type="modified residue" description="4-aspartylphosphate" evidence="9">
    <location>
        <position position="1051"/>
    </location>
</feature>
<feature type="domain" description="Histidine kinase" evidence="12">
    <location>
        <begin position="741"/>
        <end position="967"/>
    </location>
</feature>
<dbReference type="InterPro" id="IPR035965">
    <property type="entry name" value="PAS-like_dom_sf"/>
</dbReference>
<dbReference type="Pfam" id="PF13185">
    <property type="entry name" value="GAF_2"/>
    <property type="match status" value="1"/>
</dbReference>
<keyword evidence="11" id="KW-0472">Membrane</keyword>
<sequence>MMGQKYKVITKDTFQEWQRIINAITNIAGVTVGLITRVLGNQVKTIVVSQNTENPYLKLSRDSIIGSGIYCEQVITNKKRLIINNALTKQNWEKNIDLQCNLISYLGFPLRYSDNRIFGTICLLNNRETYYSDDLIYLLEKMRDLIESQIHEIENNWLDQLFVNKSLLRTIFDSIPVGIGLSAFPPNSAIFYVNPRFTNLFGYITNDIPTINDWFNIAYPDPHYRSLSYKLWFKMILQARQKKGIVEPQEFHVTCKNGDVRDVLISVRILDNILLSSFVDITKQKRTEAQLRLSEERHRLLAEYAKDNIWTMTPDFQFDYISPSIEYIRGYTPEEARLQTFEQILVAPDSLFKGYQRLKEISQCSPENAPKYGFRDELELLCKDGSSVWTEVIITPVFDERGNLKQIQGITRNITERKQKEEELKQLQQEYLKILDNAPIAIASYNSNKEDPDITFLNKRFHDIFGYTLTDMPTMSEWAQLAYPDVDYRTKVFSKWHDLVEKQRKTGKRESLQCKVVNKYGEQLEILFTATALENQVLVSMLDLTDFKEVESELEKARQTLAQTALAITEAIPVGTYTMVKKPDSPMAYFSFMSERFLELTGLERKEVEEDPLKGFACVHPDDYDAWVTLNAEVFAKKTPFFGETRVVVNGEVRWITAESVPRDLPDGSTVWEGVLTDITDRKNYEFELKKAHNQIIQINTELEERVKKRTFELEEREIKLEKTNQELIKANRLKDEFLAMMSHELRTPLNAILGMTEILQEKIYGEINIQQEQSLKTIENSGQHLLSLINDILDVTKIEAGKIDLNLKNISVYSLCESSLDLIQAQAQKKQIQLQNILPPNLPDIYADENCILQVLLNLLNNAVKFTPNYGKVTLEAIYPPVSDNQNSRHLRLLVTDTGIGIAKENINKLFQPFVQIDSNLNRQYGGTGLGLVLVKKFVELHGGKVSVSSRLGWGSCFMIDLPIARNQIKHKVLTSINNNTNTANTSNNRIETKITKKQPLILLAEDNEANVISMQNYLEAKGYRLFVAMDGQEAISALSGEKPDLIVMDIQMPKLDGIRAIEYLKQNPDYCNIPIIALTALVSENDREKCLKAGADEYMSKPVRLRDLANHIQRLLIPTS</sequence>
<dbReference type="Pfam" id="PF00072">
    <property type="entry name" value="Response_reg"/>
    <property type="match status" value="1"/>
</dbReference>
<accession>A0AAF1C4D7</accession>
<dbReference type="InterPro" id="IPR001789">
    <property type="entry name" value="Sig_transdc_resp-reg_receiver"/>
</dbReference>